<sequence length="271" mass="29676">MRQTVRLAPAEGVAPGQTATIKLPKPRLYHAFLLATNIPTSEINEIRIMANAKAMQSFSGEALDVMNEFDGLQAGDGSFIRICADQTGLKQRMHEELTAINVGSTNQNTGQVIDSLSLEIDIKGTATTPAITNAYAIQSPVRAGGPGAIRSIRRLYAQGLTGRWDFDKLPKGTRSHQWISRVFIKAANITDLEIERDGRTVWERSTALNDFVLADSERVPQAGWVVVDFSEDGYGENKLDVRTAQDLRLKITSSGAETVEIVAEYLGELEV</sequence>
<dbReference type="Pfam" id="PF18628">
    <property type="entry name" value="P2_N"/>
    <property type="match status" value="1"/>
</dbReference>
<evidence type="ECO:0000259" key="1">
    <source>
        <dbReference type="Pfam" id="PF18628"/>
    </source>
</evidence>
<keyword evidence="6" id="KW-1185">Reference proteome</keyword>
<dbReference type="InterPro" id="IPR057915">
    <property type="entry name" value="P2_C"/>
</dbReference>
<protein>
    <submittedName>
        <fullName evidence="4">Major capsid protein P2</fullName>
    </submittedName>
</protein>
<dbReference type="EMBL" id="JBHSVR010000001">
    <property type="protein sequence ID" value="MFC6635790.1"/>
    <property type="molecule type" value="Genomic_DNA"/>
</dbReference>
<proteinExistence type="predicted"/>
<reference evidence="4" key="1">
    <citation type="journal article" date="2014" name="Int. J. Syst. Evol. Microbiol.">
        <title>Complete genome of a new Firmicutes species belonging to the dominant human colonic microbiota ('Ruminococcus bicirculans') reveals two chromosomes and a selective capacity to utilize plant glucans.</title>
        <authorList>
            <consortium name="NISC Comparative Sequencing Program"/>
            <person name="Wegmann U."/>
            <person name="Louis P."/>
            <person name="Goesmann A."/>
            <person name="Henrissat B."/>
            <person name="Duncan S.H."/>
            <person name="Flint H.J."/>
        </authorList>
    </citation>
    <scope>NUCLEOTIDE SEQUENCE</scope>
    <source>
        <strain evidence="4">CCM 7856</strain>
    </source>
</reference>
<dbReference type="Pfam" id="PF25513">
    <property type="entry name" value="P2_C"/>
    <property type="match status" value="1"/>
</dbReference>
<dbReference type="InterPro" id="IPR053751">
    <property type="entry name" value="Viral_Major_Capsid_sf"/>
</dbReference>
<comment type="caution">
    <text evidence="4">The sequence shown here is derived from an EMBL/GenBank/DDBJ whole genome shotgun (WGS) entry which is preliminary data.</text>
</comment>
<name>A0ABW1YT87_9GAMM</name>
<dbReference type="EMBL" id="JBHSVR010000001">
    <property type="protein sequence ID" value="MFC6635771.1"/>
    <property type="molecule type" value="Genomic_DNA"/>
</dbReference>
<evidence type="ECO:0000313" key="6">
    <source>
        <dbReference type="Proteomes" id="UP001596425"/>
    </source>
</evidence>
<evidence type="ECO:0000313" key="4">
    <source>
        <dbReference type="EMBL" id="MFC6635771.1"/>
    </source>
</evidence>
<feature type="domain" description="Viral coat protein P2 N-terminal" evidence="1">
    <location>
        <begin position="5"/>
        <end position="136"/>
    </location>
</feature>
<evidence type="ECO:0000313" key="5">
    <source>
        <dbReference type="EMBL" id="MFC6635790.1"/>
    </source>
</evidence>
<reference evidence="4" key="3">
    <citation type="submission" date="2024-09" db="EMBL/GenBank/DDBJ databases">
        <authorList>
            <person name="Sun Q."/>
            <person name="Mori K."/>
        </authorList>
    </citation>
    <scope>NUCLEOTIDE SEQUENCE</scope>
    <source>
        <strain evidence="4">CCM 7856</strain>
    </source>
</reference>
<dbReference type="Gene3D" id="2.60.120.730">
    <property type="match status" value="2"/>
</dbReference>
<evidence type="ECO:0000313" key="3">
    <source>
        <dbReference type="EMBL" id="MFC6631665.1"/>
    </source>
</evidence>
<reference evidence="6" key="2">
    <citation type="journal article" date="2019" name="Int. J. Syst. Evol. Microbiol.">
        <title>The Global Catalogue of Microorganisms (GCM) 10K type strain sequencing project: providing services to taxonomists for standard genome sequencing and annotation.</title>
        <authorList>
            <consortium name="The Broad Institute Genomics Platform"/>
            <consortium name="The Broad Institute Genome Sequencing Center for Infectious Disease"/>
            <person name="Wu L."/>
            <person name="Ma J."/>
        </authorList>
    </citation>
    <scope>NUCLEOTIDE SEQUENCE [LARGE SCALE GENOMIC DNA]</scope>
    <source>
        <strain evidence="6">CGMCC 1.13718</strain>
    </source>
</reference>
<feature type="domain" description="Viral coat protein P2 C-terminal" evidence="2">
    <location>
        <begin position="160"/>
        <end position="268"/>
    </location>
</feature>
<dbReference type="Proteomes" id="UP001596425">
    <property type="component" value="Unassembled WGS sequence"/>
</dbReference>
<dbReference type="EMBL" id="JBHSVR010000001">
    <property type="protein sequence ID" value="MFC6631665.1"/>
    <property type="molecule type" value="Genomic_DNA"/>
</dbReference>
<dbReference type="InterPro" id="IPR041377">
    <property type="entry name" value="P2_N"/>
</dbReference>
<gene>
    <name evidence="3" type="ORF">ACFQBM_00125</name>
    <name evidence="4" type="ORF">ACFQBM_21080</name>
    <name evidence="5" type="ORF">ACFQBM_21175</name>
</gene>
<organism evidence="4 6">
    <name type="scientific">Microbulbifer taiwanensis</name>
    <dbReference type="NCBI Taxonomy" id="986746"/>
    <lineage>
        <taxon>Bacteria</taxon>
        <taxon>Pseudomonadati</taxon>
        <taxon>Pseudomonadota</taxon>
        <taxon>Gammaproteobacteria</taxon>
        <taxon>Cellvibrionales</taxon>
        <taxon>Microbulbiferaceae</taxon>
        <taxon>Microbulbifer</taxon>
    </lineage>
</organism>
<dbReference type="RefSeq" id="WP_193195101.1">
    <property type="nucleotide sequence ID" value="NZ_JACZFR010000077.1"/>
</dbReference>
<evidence type="ECO:0000259" key="2">
    <source>
        <dbReference type="Pfam" id="PF25513"/>
    </source>
</evidence>
<accession>A0ABW1YT87</accession>